<dbReference type="Gene3D" id="2.150.10.10">
    <property type="entry name" value="Serralysin-like metalloprotease, C-terminal"/>
    <property type="match status" value="2"/>
</dbReference>
<accession>A0A2T6B4Q4</accession>
<dbReference type="GO" id="GO:0005576">
    <property type="term" value="C:extracellular region"/>
    <property type="evidence" value="ECO:0007669"/>
    <property type="project" value="UniProtKB-SubCell"/>
</dbReference>
<dbReference type="RefSeq" id="WP_108128449.1">
    <property type="nucleotide sequence ID" value="NZ_QBKP01000004.1"/>
</dbReference>
<keyword evidence="2" id="KW-0964">Secreted</keyword>
<comment type="caution">
    <text evidence="3">The sequence shown here is derived from an EMBL/GenBank/DDBJ whole genome shotgun (WGS) entry which is preliminary data.</text>
</comment>
<evidence type="ECO:0000256" key="1">
    <source>
        <dbReference type="ARBA" id="ARBA00004613"/>
    </source>
</evidence>
<dbReference type="Pfam" id="PF00353">
    <property type="entry name" value="HemolysinCabind"/>
    <property type="match status" value="2"/>
</dbReference>
<sequence length="354" mass="37396">MSYQINATGTGGANSVEELQLLVLDKTGGIIDSDGGGWYDRRTVVVGGGTGAEVFAEVTSRGATGEYILSWVSSDNVRNDVETTKTARIGGVTAGVIDCYLDSDWYKVNARAGVTYTFRVEGDGTAKGLPQLELTIRSERGIVLDEAWGGRDYREISWTAEKDGKVFLDITGHNPYGITSDTGKFVLLVTSDQRLLSGTRKSDDLTGGETATFMTGKQGNDTLHGGGGNDTLFGGQGNDLLEGGVDSDRLSGDAGQDTLLGGAGADRLSGGKGNDRLTGGADKDVFLFFKGGGTDRITDFEDGIDRITFGGSITFSDLVIRQRGANVSISADKVEVLVENMLASDLMRADFAFI</sequence>
<dbReference type="OrthoDB" id="7624131at2"/>
<dbReference type="PANTHER" id="PTHR38340">
    <property type="entry name" value="S-LAYER PROTEIN"/>
    <property type="match status" value="1"/>
</dbReference>
<proteinExistence type="predicted"/>
<comment type="subcellular location">
    <subcellularLocation>
        <location evidence="1">Secreted</location>
    </subcellularLocation>
</comment>
<evidence type="ECO:0000256" key="2">
    <source>
        <dbReference type="ARBA" id="ARBA00022525"/>
    </source>
</evidence>
<dbReference type="PRINTS" id="PR00313">
    <property type="entry name" value="CABNDNGRPT"/>
</dbReference>
<gene>
    <name evidence="3" type="ORF">C8N34_104170</name>
</gene>
<reference evidence="3 4" key="1">
    <citation type="submission" date="2018-04" db="EMBL/GenBank/DDBJ databases">
        <title>Genomic Encyclopedia of Archaeal and Bacterial Type Strains, Phase II (KMG-II): from individual species to whole genera.</title>
        <authorList>
            <person name="Goeker M."/>
        </authorList>
    </citation>
    <scope>NUCLEOTIDE SEQUENCE [LARGE SCALE GENOMIC DNA]</scope>
    <source>
        <strain evidence="3 4">DSM 21823</strain>
    </source>
</reference>
<dbReference type="InterPro" id="IPR001343">
    <property type="entry name" value="Hemolysn_Ca-bd"/>
</dbReference>
<dbReference type="AlphaFoldDB" id="A0A2T6B4Q4"/>
<protein>
    <submittedName>
        <fullName evidence="3">Hemolysin type calcium-binding protein</fullName>
    </submittedName>
</protein>
<name>A0A2T6B4Q4_9RHOB</name>
<evidence type="ECO:0000313" key="3">
    <source>
        <dbReference type="EMBL" id="PTX51051.1"/>
    </source>
</evidence>
<evidence type="ECO:0000313" key="4">
    <source>
        <dbReference type="Proteomes" id="UP000244224"/>
    </source>
</evidence>
<dbReference type="EMBL" id="QBKP01000004">
    <property type="protein sequence ID" value="PTX51051.1"/>
    <property type="molecule type" value="Genomic_DNA"/>
</dbReference>
<dbReference type="GO" id="GO:0005509">
    <property type="term" value="F:calcium ion binding"/>
    <property type="evidence" value="ECO:0007669"/>
    <property type="project" value="InterPro"/>
</dbReference>
<organism evidence="3 4">
    <name type="scientific">Gemmobacter caeni</name>
    <dbReference type="NCBI Taxonomy" id="589035"/>
    <lineage>
        <taxon>Bacteria</taxon>
        <taxon>Pseudomonadati</taxon>
        <taxon>Pseudomonadota</taxon>
        <taxon>Alphaproteobacteria</taxon>
        <taxon>Rhodobacterales</taxon>
        <taxon>Paracoccaceae</taxon>
        <taxon>Gemmobacter</taxon>
    </lineage>
</organism>
<dbReference type="PROSITE" id="PS00330">
    <property type="entry name" value="HEMOLYSIN_CALCIUM"/>
    <property type="match status" value="4"/>
</dbReference>
<keyword evidence="4" id="KW-1185">Reference proteome</keyword>
<dbReference type="InterPro" id="IPR050557">
    <property type="entry name" value="RTX_toxin/Mannuronan_C5-epim"/>
</dbReference>
<dbReference type="SUPFAM" id="SSF51120">
    <property type="entry name" value="beta-Roll"/>
    <property type="match status" value="1"/>
</dbReference>
<dbReference type="PANTHER" id="PTHR38340:SF1">
    <property type="entry name" value="S-LAYER PROTEIN"/>
    <property type="match status" value="1"/>
</dbReference>
<dbReference type="Proteomes" id="UP000244224">
    <property type="component" value="Unassembled WGS sequence"/>
</dbReference>
<dbReference type="InterPro" id="IPR018511">
    <property type="entry name" value="Hemolysin-typ_Ca-bd_CS"/>
</dbReference>
<dbReference type="InterPro" id="IPR011049">
    <property type="entry name" value="Serralysin-like_metalloprot_C"/>
</dbReference>